<evidence type="ECO:0000259" key="2">
    <source>
        <dbReference type="Pfam" id="PF21056"/>
    </source>
</evidence>
<gene>
    <name evidence="3" type="ORF">PHMEG_00014875</name>
</gene>
<comment type="caution">
    <text evidence="3">The sequence shown here is derived from an EMBL/GenBank/DDBJ whole genome shotgun (WGS) entry which is preliminary data.</text>
</comment>
<dbReference type="Pfam" id="PF21056">
    <property type="entry name" value="ZSWIM1-3_RNaseH-like"/>
    <property type="match status" value="1"/>
</dbReference>
<dbReference type="AlphaFoldDB" id="A0A225W3R2"/>
<keyword evidence="4" id="KW-1185">Reference proteome</keyword>
<organism evidence="3 4">
    <name type="scientific">Phytophthora megakarya</name>
    <dbReference type="NCBI Taxonomy" id="4795"/>
    <lineage>
        <taxon>Eukaryota</taxon>
        <taxon>Sar</taxon>
        <taxon>Stramenopiles</taxon>
        <taxon>Oomycota</taxon>
        <taxon>Peronosporomycetes</taxon>
        <taxon>Peronosporales</taxon>
        <taxon>Peronosporaceae</taxon>
        <taxon>Phytophthora</taxon>
    </lineage>
</organism>
<feature type="chain" id="PRO_5012691555" description="ZSWIM1/3 RNaseH-like domain-containing protein" evidence="1">
    <location>
        <begin position="21"/>
        <end position="148"/>
    </location>
</feature>
<protein>
    <recommendedName>
        <fullName evidence="2">ZSWIM1/3 RNaseH-like domain-containing protein</fullName>
    </recommendedName>
</protein>
<proteinExistence type="predicted"/>
<evidence type="ECO:0000313" key="4">
    <source>
        <dbReference type="Proteomes" id="UP000198211"/>
    </source>
</evidence>
<name>A0A225W3R2_9STRA</name>
<dbReference type="InterPro" id="IPR052579">
    <property type="entry name" value="Zinc_finger_SWIM"/>
</dbReference>
<feature type="signal peptide" evidence="1">
    <location>
        <begin position="1"/>
        <end position="20"/>
    </location>
</feature>
<evidence type="ECO:0000313" key="3">
    <source>
        <dbReference type="EMBL" id="OWZ12024.1"/>
    </source>
</evidence>
<dbReference type="EMBL" id="NBNE01001965">
    <property type="protein sequence ID" value="OWZ12024.1"/>
    <property type="molecule type" value="Genomic_DNA"/>
</dbReference>
<dbReference type="PANTHER" id="PTHR31569">
    <property type="entry name" value="SWIM-TYPE DOMAIN-CONTAINING PROTEIN"/>
    <property type="match status" value="1"/>
</dbReference>
<accession>A0A225W3R2</accession>
<keyword evidence="1" id="KW-0732">Signal</keyword>
<sequence>MNKIFTKMLTFLWYGFGVQGQYVEHALVITGEKPNLAIVVSTFNMNNPAWTKTRVIKTDKPLHEMDILGDAWPKARQLLCKWHVKTWLKKQCSKLGDDCDEKLKVIMKGLVNAESQREYEDLKAVFLVTVGNNPDNMWYEDQRRKTDE</sequence>
<feature type="domain" description="ZSWIM1/3 RNaseH-like" evidence="2">
    <location>
        <begin position="2"/>
        <end position="78"/>
    </location>
</feature>
<evidence type="ECO:0000256" key="1">
    <source>
        <dbReference type="SAM" id="SignalP"/>
    </source>
</evidence>
<dbReference type="PANTHER" id="PTHR31569:SF4">
    <property type="entry name" value="SWIM-TYPE DOMAIN-CONTAINING PROTEIN"/>
    <property type="match status" value="1"/>
</dbReference>
<dbReference type="InterPro" id="IPR048324">
    <property type="entry name" value="ZSWIM1-3_RNaseH-like"/>
</dbReference>
<reference evidence="4" key="1">
    <citation type="submission" date="2017-03" db="EMBL/GenBank/DDBJ databases">
        <title>Phytopthora megakarya and P. palmivora, two closely related causual agents of cacao black pod achieved similar genome size and gene model numbers by different mechanisms.</title>
        <authorList>
            <person name="Ali S."/>
            <person name="Shao J."/>
            <person name="Larry D.J."/>
            <person name="Kronmiller B."/>
            <person name="Shen D."/>
            <person name="Strem M.D."/>
            <person name="Melnick R.L."/>
            <person name="Guiltinan M.J."/>
            <person name="Tyler B.M."/>
            <person name="Meinhardt L.W."/>
            <person name="Bailey B.A."/>
        </authorList>
    </citation>
    <scope>NUCLEOTIDE SEQUENCE [LARGE SCALE GENOMIC DNA]</scope>
    <source>
        <strain evidence="4">zdho120</strain>
    </source>
</reference>
<dbReference type="Proteomes" id="UP000198211">
    <property type="component" value="Unassembled WGS sequence"/>
</dbReference>
<dbReference type="OrthoDB" id="90541at2759"/>